<keyword evidence="4 6" id="KW-1133">Transmembrane helix</keyword>
<evidence type="ECO:0000256" key="5">
    <source>
        <dbReference type="ARBA" id="ARBA00023136"/>
    </source>
</evidence>
<dbReference type="CDD" id="cd06581">
    <property type="entry name" value="TM_PBP1_LivM_like"/>
    <property type="match status" value="1"/>
</dbReference>
<protein>
    <submittedName>
        <fullName evidence="7">Branched-chain amino acid ABC transporter permease</fullName>
    </submittedName>
</protein>
<feature type="transmembrane region" description="Helical" evidence="6">
    <location>
        <begin position="317"/>
        <end position="336"/>
    </location>
</feature>
<keyword evidence="3 6" id="KW-0812">Transmembrane</keyword>
<accession>A0ABY6NVR2</accession>
<dbReference type="EMBL" id="CP110615">
    <property type="protein sequence ID" value="UZJ23388.1"/>
    <property type="molecule type" value="Genomic_DNA"/>
</dbReference>
<comment type="subcellular location">
    <subcellularLocation>
        <location evidence="1">Cell membrane</location>
        <topology evidence="1">Multi-pass membrane protein</topology>
    </subcellularLocation>
</comment>
<feature type="transmembrane region" description="Helical" evidence="6">
    <location>
        <begin position="24"/>
        <end position="41"/>
    </location>
</feature>
<evidence type="ECO:0000313" key="8">
    <source>
        <dbReference type="Proteomes" id="UP001164965"/>
    </source>
</evidence>
<keyword evidence="5 6" id="KW-0472">Membrane</keyword>
<gene>
    <name evidence="7" type="ORF">RHODO2019_09055</name>
</gene>
<dbReference type="PANTHER" id="PTHR30482">
    <property type="entry name" value="HIGH-AFFINITY BRANCHED-CHAIN AMINO ACID TRANSPORT SYSTEM PERMEASE"/>
    <property type="match status" value="1"/>
</dbReference>
<dbReference type="RefSeq" id="WP_265381495.1">
    <property type="nucleotide sequence ID" value="NZ_CP110615.1"/>
</dbReference>
<feature type="transmembrane region" description="Helical" evidence="6">
    <location>
        <begin position="127"/>
        <end position="145"/>
    </location>
</feature>
<dbReference type="Pfam" id="PF02653">
    <property type="entry name" value="BPD_transp_2"/>
    <property type="match status" value="1"/>
</dbReference>
<feature type="transmembrane region" description="Helical" evidence="6">
    <location>
        <begin position="179"/>
        <end position="197"/>
    </location>
</feature>
<feature type="transmembrane region" description="Helical" evidence="6">
    <location>
        <begin position="226"/>
        <end position="246"/>
    </location>
</feature>
<feature type="transmembrane region" description="Helical" evidence="6">
    <location>
        <begin position="48"/>
        <end position="65"/>
    </location>
</feature>
<dbReference type="PANTHER" id="PTHR30482:SF10">
    <property type="entry name" value="HIGH-AFFINITY BRANCHED-CHAIN AMINO ACID TRANSPORT PROTEIN BRAE"/>
    <property type="match status" value="1"/>
</dbReference>
<feature type="transmembrane region" description="Helical" evidence="6">
    <location>
        <begin position="99"/>
        <end position="121"/>
    </location>
</feature>
<reference evidence="7" key="1">
    <citation type="submission" date="2022-10" db="EMBL/GenBank/DDBJ databases">
        <title>Rhodococcus sp.75.</title>
        <authorList>
            <person name="Sun M."/>
        </authorList>
    </citation>
    <scope>NUCLEOTIDE SEQUENCE</scope>
    <source>
        <strain evidence="7">75</strain>
    </source>
</reference>
<evidence type="ECO:0000313" key="7">
    <source>
        <dbReference type="EMBL" id="UZJ23388.1"/>
    </source>
</evidence>
<sequence length="345" mass="36192">MTVDQSARRTTVTTTGGTGSQRQYLVLGVVVLLLALLPLVLPEERQGVAVRTLIFAILAVSWNVMSGYGGMFSFGHAAFFGIGAYVDAYLLVDHGISPWVAMVVGAAAAALFGVATAYASLRYKLAGAYFALATFAFAQMLLLLVSNLSSLRGTEGYNVPILSESSWSKIQFPQGDSRYYWIPLGLLAIAVAVKIALVNSRAGQFVVAARDDATAAEALGIPVMRYRLLAVAISSAIAAVAGVYYVQYYLFVGPDNAFGGSVSIEAIVPAVIGGVGTIWGPLVGAAIVGPLSELTSTLLRNPPAALAFLEGKAGLDVITYAVLLIAIVIFLPRGVYGSLKARFGR</sequence>
<name>A0ABY6NVR2_9NOCA</name>
<feature type="transmembrane region" description="Helical" evidence="6">
    <location>
        <begin position="71"/>
        <end position="92"/>
    </location>
</feature>
<evidence type="ECO:0000256" key="1">
    <source>
        <dbReference type="ARBA" id="ARBA00004651"/>
    </source>
</evidence>
<evidence type="ECO:0000256" key="3">
    <source>
        <dbReference type="ARBA" id="ARBA00022692"/>
    </source>
</evidence>
<organism evidence="7 8">
    <name type="scientific">Rhodococcus antarcticus</name>
    <dbReference type="NCBI Taxonomy" id="2987751"/>
    <lineage>
        <taxon>Bacteria</taxon>
        <taxon>Bacillati</taxon>
        <taxon>Actinomycetota</taxon>
        <taxon>Actinomycetes</taxon>
        <taxon>Mycobacteriales</taxon>
        <taxon>Nocardiaceae</taxon>
        <taxon>Rhodococcus</taxon>
    </lineage>
</organism>
<evidence type="ECO:0000256" key="2">
    <source>
        <dbReference type="ARBA" id="ARBA00022475"/>
    </source>
</evidence>
<keyword evidence="2" id="KW-1003">Cell membrane</keyword>
<dbReference type="InterPro" id="IPR043428">
    <property type="entry name" value="LivM-like"/>
</dbReference>
<keyword evidence="8" id="KW-1185">Reference proteome</keyword>
<dbReference type="InterPro" id="IPR001851">
    <property type="entry name" value="ABC_transp_permease"/>
</dbReference>
<dbReference type="Proteomes" id="UP001164965">
    <property type="component" value="Chromosome"/>
</dbReference>
<evidence type="ECO:0000256" key="4">
    <source>
        <dbReference type="ARBA" id="ARBA00022989"/>
    </source>
</evidence>
<proteinExistence type="predicted"/>
<evidence type="ECO:0000256" key="6">
    <source>
        <dbReference type="SAM" id="Phobius"/>
    </source>
</evidence>